<dbReference type="GO" id="GO:0016020">
    <property type="term" value="C:membrane"/>
    <property type="evidence" value="ECO:0007669"/>
    <property type="project" value="UniProtKB-SubCell"/>
</dbReference>
<keyword evidence="4 6" id="KW-1133">Transmembrane helix</keyword>
<comment type="similarity">
    <text evidence="2">Belongs to the UPF0239 family.</text>
</comment>
<dbReference type="Pfam" id="PF06783">
    <property type="entry name" value="UPF0239"/>
    <property type="match status" value="1"/>
</dbReference>
<keyword evidence="5 6" id="KW-0472">Membrane</keyword>
<feature type="transmembrane region" description="Helical" evidence="6">
    <location>
        <begin position="26"/>
        <end position="44"/>
    </location>
</feature>
<reference evidence="7" key="2">
    <citation type="submission" date="2025-08" db="UniProtKB">
        <authorList>
            <consortium name="Ensembl"/>
        </authorList>
    </citation>
    <scope>IDENTIFICATION</scope>
</reference>
<dbReference type="AlphaFoldDB" id="A0A8C2TUX4"/>
<proteinExistence type="inferred from homology"/>
<accession>A0A8C2TUX4</accession>
<keyword evidence="3 6" id="KW-0812">Transmembrane</keyword>
<reference evidence="7" key="3">
    <citation type="submission" date="2025-09" db="UniProtKB">
        <authorList>
            <consortium name="Ensembl"/>
        </authorList>
    </citation>
    <scope>IDENTIFICATION</scope>
</reference>
<dbReference type="Proteomes" id="UP000694412">
    <property type="component" value="Chromosome 23"/>
</dbReference>
<comment type="subcellular location">
    <subcellularLocation>
        <location evidence="1">Membrane</location>
        <topology evidence="1">Single-pass membrane protein</topology>
    </subcellularLocation>
</comment>
<evidence type="ECO:0000256" key="3">
    <source>
        <dbReference type="ARBA" id="ARBA00022692"/>
    </source>
</evidence>
<evidence type="ECO:0000256" key="1">
    <source>
        <dbReference type="ARBA" id="ARBA00004167"/>
    </source>
</evidence>
<evidence type="ECO:0000256" key="6">
    <source>
        <dbReference type="SAM" id="Phobius"/>
    </source>
</evidence>
<dbReference type="GeneTree" id="ENSGT00960000191079"/>
<protein>
    <submittedName>
        <fullName evidence="7">Uncharacterized protein</fullName>
    </submittedName>
</protein>
<keyword evidence="8" id="KW-1185">Reference proteome</keyword>
<reference evidence="7" key="1">
    <citation type="submission" date="2015-11" db="EMBL/GenBank/DDBJ databases">
        <authorList>
            <consortium name="International Coturnix japonica Genome Analysis Consortium"/>
            <person name="Warren W."/>
            <person name="Burt D.W."/>
            <person name="Antin P.B."/>
            <person name="Lanford R."/>
            <person name="Gros J."/>
            <person name="Wilson R.K."/>
        </authorList>
    </citation>
    <scope>NUCLEOTIDE SEQUENCE [LARGE SCALE GENOMIC DNA]</scope>
</reference>
<dbReference type="InterPro" id="IPR009621">
    <property type="entry name" value="UPF0239"/>
</dbReference>
<evidence type="ECO:0000313" key="7">
    <source>
        <dbReference type="Ensembl" id="ENSCJPP00005019027.1"/>
    </source>
</evidence>
<sequence length="53" mass="6144">MAAERHFWPPEIPEPTLMENVLRHRLFYGSVLQLVCVLAIILPASNSWSFHII</sequence>
<dbReference type="PANTHER" id="PTHR14409:SF0">
    <property type="entry name" value="PROTEIN MANBAL"/>
    <property type="match status" value="1"/>
</dbReference>
<name>A0A8C2TUX4_COTJA</name>
<evidence type="ECO:0000313" key="8">
    <source>
        <dbReference type="Proteomes" id="UP000694412"/>
    </source>
</evidence>
<evidence type="ECO:0000256" key="4">
    <source>
        <dbReference type="ARBA" id="ARBA00022989"/>
    </source>
</evidence>
<evidence type="ECO:0000256" key="5">
    <source>
        <dbReference type="ARBA" id="ARBA00023136"/>
    </source>
</evidence>
<organism evidence="7 8">
    <name type="scientific">Coturnix japonica</name>
    <name type="common">Japanese quail</name>
    <name type="synonym">Coturnix coturnix japonica</name>
    <dbReference type="NCBI Taxonomy" id="93934"/>
    <lineage>
        <taxon>Eukaryota</taxon>
        <taxon>Metazoa</taxon>
        <taxon>Chordata</taxon>
        <taxon>Craniata</taxon>
        <taxon>Vertebrata</taxon>
        <taxon>Euteleostomi</taxon>
        <taxon>Archelosauria</taxon>
        <taxon>Archosauria</taxon>
        <taxon>Dinosauria</taxon>
        <taxon>Saurischia</taxon>
        <taxon>Theropoda</taxon>
        <taxon>Coelurosauria</taxon>
        <taxon>Aves</taxon>
        <taxon>Neognathae</taxon>
        <taxon>Galloanserae</taxon>
        <taxon>Galliformes</taxon>
        <taxon>Phasianidae</taxon>
        <taxon>Perdicinae</taxon>
        <taxon>Coturnix</taxon>
    </lineage>
</organism>
<dbReference type="PANTHER" id="PTHR14409">
    <property type="entry name" value="MANNOSIDASE, BETA A, LYSOSOMAL-LIKE, MANBAL PROTEIN"/>
    <property type="match status" value="1"/>
</dbReference>
<evidence type="ECO:0000256" key="2">
    <source>
        <dbReference type="ARBA" id="ARBA00006839"/>
    </source>
</evidence>
<dbReference type="Ensembl" id="ENSCJPT00005026386.1">
    <property type="protein sequence ID" value="ENSCJPP00005019027.1"/>
    <property type="gene ID" value="ENSCJPG00005015459.1"/>
</dbReference>